<dbReference type="EMBL" id="LT629774">
    <property type="protein sequence ID" value="SDS91487.1"/>
    <property type="molecule type" value="Genomic_DNA"/>
</dbReference>
<sequence>MKQTLLLISIFLTLNLFGQKSDIENLINQVTKAEVPENFEYYFLVPKSLEQEKIVDSLQNYQIRELKIVDKDFPENFIYTQPRNETVNWKNYNLNKAKLVSDEYNYNHILSPPQTKKIKFVKYNIEQKKYDSLIENKEPYTLILKKKWLWNKKRIWNNKMLYADFVESWKMDDKNNPEETVYYHFSKPLFSENKKYAILSVFKQRRCNGNGFTGLYRNDNGIWNKVMEFNPISSETISTHIRCEEIKMIDYE</sequence>
<protein>
    <submittedName>
        <fullName evidence="1">Uncharacterized protein</fullName>
    </submittedName>
</protein>
<reference evidence="1 2" key="1">
    <citation type="submission" date="2016-10" db="EMBL/GenBank/DDBJ databases">
        <authorList>
            <person name="Varghese N."/>
            <person name="Submissions S."/>
        </authorList>
    </citation>
    <scope>NUCLEOTIDE SEQUENCE [LARGE SCALE GENOMIC DNA]</scope>
    <source>
        <strain evidence="1 2">RHA_55</strain>
    </source>
</reference>
<dbReference type="AlphaFoldDB" id="A0A1H1W2Y2"/>
<evidence type="ECO:0000313" key="1">
    <source>
        <dbReference type="EMBL" id="SDS91487.1"/>
    </source>
</evidence>
<accession>A0A1H1W2Y2</accession>
<keyword evidence="2" id="KW-1185">Reference proteome</keyword>
<organism evidence="1 2">
    <name type="scientific">Winogradskyella sediminis</name>
    <dbReference type="NCBI Taxonomy" id="1382466"/>
    <lineage>
        <taxon>Bacteria</taxon>
        <taxon>Pseudomonadati</taxon>
        <taxon>Bacteroidota</taxon>
        <taxon>Flavobacteriia</taxon>
        <taxon>Flavobacteriales</taxon>
        <taxon>Flavobacteriaceae</taxon>
        <taxon>Winogradskyella</taxon>
    </lineage>
</organism>
<dbReference type="Proteomes" id="UP000198963">
    <property type="component" value="Chromosome I"/>
</dbReference>
<proteinExistence type="predicted"/>
<gene>
    <name evidence="1" type="ORF">SAMN04489797_2742</name>
</gene>
<dbReference type="RefSeq" id="WP_092447216.1">
    <property type="nucleotide sequence ID" value="NZ_LT629774.1"/>
</dbReference>
<evidence type="ECO:0000313" key="2">
    <source>
        <dbReference type="Proteomes" id="UP000198963"/>
    </source>
</evidence>
<name>A0A1H1W2Y2_9FLAO</name>